<evidence type="ECO:0000313" key="2">
    <source>
        <dbReference type="Proteomes" id="UP001596292"/>
    </source>
</evidence>
<name>A0ABW2BLD9_9HYPH</name>
<sequence>MSIAVPQIPSAQAPAVALPSGAPSREWFAFFSVLLAVIREQEARIAALEAK</sequence>
<protein>
    <submittedName>
        <fullName evidence="1">Uncharacterized protein</fullName>
    </submittedName>
</protein>
<comment type="caution">
    <text evidence="1">The sequence shown here is derived from an EMBL/GenBank/DDBJ whole genome shotgun (WGS) entry which is preliminary data.</text>
</comment>
<dbReference type="Proteomes" id="UP001596292">
    <property type="component" value="Unassembled WGS sequence"/>
</dbReference>
<dbReference type="RefSeq" id="WP_378970509.1">
    <property type="nucleotide sequence ID" value="NZ_JBHSWN010000001.1"/>
</dbReference>
<keyword evidence="2" id="KW-1185">Reference proteome</keyword>
<evidence type="ECO:0000313" key="1">
    <source>
        <dbReference type="EMBL" id="MFC6790574.1"/>
    </source>
</evidence>
<reference evidence="2" key="1">
    <citation type="journal article" date="2019" name="Int. J. Syst. Evol. Microbiol.">
        <title>The Global Catalogue of Microorganisms (GCM) 10K type strain sequencing project: providing services to taxonomists for standard genome sequencing and annotation.</title>
        <authorList>
            <consortium name="The Broad Institute Genomics Platform"/>
            <consortium name="The Broad Institute Genome Sequencing Center for Infectious Disease"/>
            <person name="Wu L."/>
            <person name="Ma J."/>
        </authorList>
    </citation>
    <scope>NUCLEOTIDE SEQUENCE [LARGE SCALE GENOMIC DNA]</scope>
    <source>
        <strain evidence="2">CCUG 48316</strain>
    </source>
</reference>
<gene>
    <name evidence="1" type="ORF">ACFQE0_13755</name>
</gene>
<accession>A0ABW2BLD9</accession>
<proteinExistence type="predicted"/>
<dbReference type="EMBL" id="JBHSWN010000001">
    <property type="protein sequence ID" value="MFC6790574.1"/>
    <property type="molecule type" value="Genomic_DNA"/>
</dbReference>
<organism evidence="1 2">
    <name type="scientific">Methylobacterium komagatae</name>
    <dbReference type="NCBI Taxonomy" id="374425"/>
    <lineage>
        <taxon>Bacteria</taxon>
        <taxon>Pseudomonadati</taxon>
        <taxon>Pseudomonadota</taxon>
        <taxon>Alphaproteobacteria</taxon>
        <taxon>Hyphomicrobiales</taxon>
        <taxon>Methylobacteriaceae</taxon>
        <taxon>Methylobacterium</taxon>
    </lineage>
</organism>